<name>A0A0N4V210_ENTVE</name>
<dbReference type="PROSITE" id="PS51203">
    <property type="entry name" value="CS"/>
    <property type="match status" value="1"/>
</dbReference>
<keyword evidence="5" id="KW-1185">Reference proteome</keyword>
<dbReference type="PANTHER" id="PTHR12967:SF0">
    <property type="entry name" value="PROTEIN SHQ1 HOMOLOG"/>
    <property type="match status" value="1"/>
</dbReference>
<dbReference type="AlphaFoldDB" id="A0A0N4V210"/>
<dbReference type="GO" id="GO:0005737">
    <property type="term" value="C:cytoplasm"/>
    <property type="evidence" value="ECO:0007669"/>
    <property type="project" value="TreeGrafter"/>
</dbReference>
<dbReference type="Pfam" id="PF21413">
    <property type="entry name" value="SHQ1-like_CS"/>
    <property type="match status" value="1"/>
</dbReference>
<comment type="similarity">
    <text evidence="1">Belongs to the SHQ1 family.</text>
</comment>
<dbReference type="Gene3D" id="2.60.40.790">
    <property type="match status" value="1"/>
</dbReference>
<dbReference type="InterPro" id="IPR007052">
    <property type="entry name" value="CS_dom"/>
</dbReference>
<evidence type="ECO:0000313" key="5">
    <source>
        <dbReference type="Proteomes" id="UP000274131"/>
    </source>
</evidence>
<dbReference type="OrthoDB" id="73639at2759"/>
<gene>
    <name evidence="4" type="ORF">EVEC_LOCUS3724</name>
</gene>
<sequence>MLIPVFKIAQDTEVLWLTIQAPYANVKDAEVEWEGHSVIFCSKPYFLRLNLPREVGSSDAGHAEYNCGEGKFVITIPKKNKGEYFPNLNMVTELLKPSIHGLVSSCFHLEGSASSTSMGHLMQSGNINIGEKALNFGYGFAWRRYGVIEKLAFEIDKLIDLAKPEEVPIEERTLDCSIFDHEHFNAEHYLADLYEPDELLTASLSFKPSTSLQGLSDADRGHLKELSRRRAPKLKSEEEYEVALSLIDILYSYLYDIRTTSGEHSVESGWNIVKLSATLTFFVKWKNAREAVVSATRRSLCYPLYRCWSLSYLILKDLKQLLSSGRTAMLHCLTDVRAILSTSGDYRYLLNELFIDDYCIWIQSVSESVLDSLKEEVAAIEISKADVGLGLEDWEIAAEKERIDSDDEP</sequence>
<dbReference type="InterPro" id="IPR008978">
    <property type="entry name" value="HSP20-like_chaperone"/>
</dbReference>
<dbReference type="WBParaSite" id="EVEC_0000401601-mRNA-1">
    <property type="protein sequence ID" value="EVEC_0000401601-mRNA-1"/>
    <property type="gene ID" value="EVEC_0000401601"/>
</dbReference>
<dbReference type="GO" id="GO:0051082">
    <property type="term" value="F:unfolded protein binding"/>
    <property type="evidence" value="ECO:0007669"/>
    <property type="project" value="TreeGrafter"/>
</dbReference>
<dbReference type="InterPro" id="IPR048696">
    <property type="entry name" value="SHQ1-like_CS"/>
</dbReference>
<evidence type="ECO:0000256" key="2">
    <source>
        <dbReference type="ARBA" id="ARBA00013750"/>
    </source>
</evidence>
<dbReference type="Pfam" id="PF04925">
    <property type="entry name" value="SHQ1"/>
    <property type="match status" value="1"/>
</dbReference>
<dbReference type="GO" id="GO:0005654">
    <property type="term" value="C:nucleoplasm"/>
    <property type="evidence" value="ECO:0007669"/>
    <property type="project" value="TreeGrafter"/>
</dbReference>
<proteinExistence type="inferred from homology"/>
<accession>A0A0N4V210</accession>
<reference evidence="4 5" key="2">
    <citation type="submission" date="2018-10" db="EMBL/GenBank/DDBJ databases">
        <authorList>
            <consortium name="Pathogen Informatics"/>
        </authorList>
    </citation>
    <scope>NUCLEOTIDE SEQUENCE [LARGE SCALE GENOMIC DNA]</scope>
</reference>
<dbReference type="InterPro" id="IPR039742">
    <property type="entry name" value="Shq1"/>
</dbReference>
<feature type="domain" description="CS" evidence="3">
    <location>
        <begin position="1"/>
        <end position="89"/>
    </location>
</feature>
<protein>
    <recommendedName>
        <fullName evidence="2">Protein SHQ1 homolog</fullName>
    </recommendedName>
</protein>
<dbReference type="Proteomes" id="UP000274131">
    <property type="component" value="Unassembled WGS sequence"/>
</dbReference>
<dbReference type="SUPFAM" id="SSF49764">
    <property type="entry name" value="HSP20-like chaperones"/>
    <property type="match status" value="1"/>
</dbReference>
<evidence type="ECO:0000259" key="3">
    <source>
        <dbReference type="PROSITE" id="PS51203"/>
    </source>
</evidence>
<dbReference type="STRING" id="51028.A0A0N4V210"/>
<evidence type="ECO:0000313" key="6">
    <source>
        <dbReference type="WBParaSite" id="EVEC_0000401601-mRNA-1"/>
    </source>
</evidence>
<reference evidence="6" key="1">
    <citation type="submission" date="2017-02" db="UniProtKB">
        <authorList>
            <consortium name="WormBaseParasite"/>
        </authorList>
    </citation>
    <scope>IDENTIFICATION</scope>
</reference>
<evidence type="ECO:0000256" key="1">
    <source>
        <dbReference type="ARBA" id="ARBA00005607"/>
    </source>
</evidence>
<evidence type="ECO:0000313" key="4">
    <source>
        <dbReference type="EMBL" id="VDD88581.1"/>
    </source>
</evidence>
<dbReference type="GO" id="GO:0000493">
    <property type="term" value="P:box H/ACA snoRNP assembly"/>
    <property type="evidence" value="ECO:0007669"/>
    <property type="project" value="InterPro"/>
</dbReference>
<dbReference type="PANTHER" id="PTHR12967">
    <property type="entry name" value="PROTEIN SHQ1 HOMOLOG"/>
    <property type="match status" value="1"/>
</dbReference>
<organism evidence="6">
    <name type="scientific">Enterobius vermicularis</name>
    <name type="common">Human pinworm</name>
    <dbReference type="NCBI Taxonomy" id="51028"/>
    <lineage>
        <taxon>Eukaryota</taxon>
        <taxon>Metazoa</taxon>
        <taxon>Ecdysozoa</taxon>
        <taxon>Nematoda</taxon>
        <taxon>Chromadorea</taxon>
        <taxon>Rhabditida</taxon>
        <taxon>Spirurina</taxon>
        <taxon>Oxyuridomorpha</taxon>
        <taxon>Oxyuroidea</taxon>
        <taxon>Oxyuridae</taxon>
        <taxon>Enterobius</taxon>
    </lineage>
</organism>
<dbReference type="InterPro" id="IPR007009">
    <property type="entry name" value="Shq1_C"/>
</dbReference>
<dbReference type="EMBL" id="UXUI01007667">
    <property type="protein sequence ID" value="VDD88581.1"/>
    <property type="molecule type" value="Genomic_DNA"/>
</dbReference>